<dbReference type="InterPro" id="IPR000792">
    <property type="entry name" value="Tscrpt_reg_LuxR_C"/>
</dbReference>
<dbReference type="PANTHER" id="PTHR43433">
    <property type="entry name" value="HYDROLASE, ALPHA/BETA FOLD FAMILY PROTEIN"/>
    <property type="match status" value="1"/>
</dbReference>
<reference evidence="3" key="1">
    <citation type="journal article" date="2019" name="Int. J. Syst. Evol. Microbiol.">
        <title>The Global Catalogue of Microorganisms (GCM) 10K type strain sequencing project: providing services to taxonomists for standard genome sequencing and annotation.</title>
        <authorList>
            <consortium name="The Broad Institute Genomics Platform"/>
            <consortium name="The Broad Institute Genome Sequencing Center for Infectious Disease"/>
            <person name="Wu L."/>
            <person name="Ma J."/>
        </authorList>
    </citation>
    <scope>NUCLEOTIDE SEQUENCE [LARGE SCALE GENOMIC DNA]</scope>
    <source>
        <strain evidence="3">CGMCC 1.10759</strain>
    </source>
</reference>
<dbReference type="Gene3D" id="1.10.10.10">
    <property type="entry name" value="Winged helix-like DNA-binding domain superfamily/Winged helix DNA-binding domain"/>
    <property type="match status" value="1"/>
</dbReference>
<dbReference type="InterPro" id="IPR029058">
    <property type="entry name" value="AB_hydrolase_fold"/>
</dbReference>
<dbReference type="GO" id="GO:0016787">
    <property type="term" value="F:hydrolase activity"/>
    <property type="evidence" value="ECO:0007669"/>
    <property type="project" value="UniProtKB-KW"/>
</dbReference>
<gene>
    <name evidence="2" type="ORF">ACFPN2_14455</name>
</gene>
<dbReference type="InterPro" id="IPR036388">
    <property type="entry name" value="WH-like_DNA-bd_sf"/>
</dbReference>
<name>A0ABV8SRQ1_9GAMM</name>
<dbReference type="EMBL" id="JBHSDU010000003">
    <property type="protein sequence ID" value="MFC4310291.1"/>
    <property type="molecule type" value="Genomic_DNA"/>
</dbReference>
<dbReference type="SUPFAM" id="SSF46894">
    <property type="entry name" value="C-terminal effector domain of the bipartite response regulators"/>
    <property type="match status" value="1"/>
</dbReference>
<keyword evidence="3" id="KW-1185">Reference proteome</keyword>
<dbReference type="PRINTS" id="PR00111">
    <property type="entry name" value="ABHYDROLASE"/>
</dbReference>
<dbReference type="Pfam" id="PF00196">
    <property type="entry name" value="GerE"/>
    <property type="match status" value="1"/>
</dbReference>
<dbReference type="InterPro" id="IPR000073">
    <property type="entry name" value="AB_hydrolase_1"/>
</dbReference>
<dbReference type="InterPro" id="IPR016032">
    <property type="entry name" value="Sig_transdc_resp-reg_C-effctor"/>
</dbReference>
<dbReference type="SMART" id="SM00421">
    <property type="entry name" value="HTH_LUXR"/>
    <property type="match status" value="1"/>
</dbReference>
<accession>A0ABV8SRQ1</accession>
<sequence>MAGSIGRPVAAKQMKDVPITGMIRSAAGTFVPAGKKARMGQHTIRQSIRYVTSSDGARLAWASTGSGAPLVKAANWLTHLQYDLESPVWRHWIEFFAEHFRFIRYDERGCGMSQWEVPEVSLPRWIDDLEAVIDGAQCEEPMTLLGISQGASACIAYAVRHPERVSHLILYGGYATGWAKRGDPEGLRRFQAIVELIRLGWGTDTVAFRQVFTARFAPGASVEQLDWFNELCRRTTTPDIAAHLMLARSEVDVRELLPQLQVPTLVIHPVEDQVTPMSASRELAAEIPNAEFVQLESRNHVLLEHEPAWTAFKQTVLEFTGRGGNGRPLENNGDRFGELSPRERDVLGGLAAGQSNAQIATHLHLSEKTIRNIVSRIFEKLDVESRTQAAVLARDHGFK</sequence>
<dbReference type="PROSITE" id="PS00622">
    <property type="entry name" value="HTH_LUXR_1"/>
    <property type="match status" value="1"/>
</dbReference>
<evidence type="ECO:0000313" key="2">
    <source>
        <dbReference type="EMBL" id="MFC4310291.1"/>
    </source>
</evidence>
<dbReference type="Pfam" id="PF00561">
    <property type="entry name" value="Abhydrolase_1"/>
    <property type="match status" value="1"/>
</dbReference>
<evidence type="ECO:0000313" key="3">
    <source>
        <dbReference type="Proteomes" id="UP001595904"/>
    </source>
</evidence>
<dbReference type="CDD" id="cd06170">
    <property type="entry name" value="LuxR_C_like"/>
    <property type="match status" value="1"/>
</dbReference>
<dbReference type="PRINTS" id="PR00038">
    <property type="entry name" value="HTHLUXR"/>
</dbReference>
<dbReference type="PANTHER" id="PTHR43433:SF5">
    <property type="entry name" value="AB HYDROLASE-1 DOMAIN-CONTAINING PROTEIN"/>
    <property type="match status" value="1"/>
</dbReference>
<dbReference type="RefSeq" id="WP_380597664.1">
    <property type="nucleotide sequence ID" value="NZ_JBHSDU010000003.1"/>
</dbReference>
<evidence type="ECO:0000259" key="1">
    <source>
        <dbReference type="PROSITE" id="PS50043"/>
    </source>
</evidence>
<organism evidence="2 3">
    <name type="scientific">Steroidobacter flavus</name>
    <dbReference type="NCBI Taxonomy" id="1842136"/>
    <lineage>
        <taxon>Bacteria</taxon>
        <taxon>Pseudomonadati</taxon>
        <taxon>Pseudomonadota</taxon>
        <taxon>Gammaproteobacteria</taxon>
        <taxon>Steroidobacterales</taxon>
        <taxon>Steroidobacteraceae</taxon>
        <taxon>Steroidobacter</taxon>
    </lineage>
</organism>
<proteinExistence type="predicted"/>
<dbReference type="PROSITE" id="PS50043">
    <property type="entry name" value="HTH_LUXR_2"/>
    <property type="match status" value="1"/>
</dbReference>
<dbReference type="InterPro" id="IPR050471">
    <property type="entry name" value="AB_hydrolase"/>
</dbReference>
<dbReference type="Gene3D" id="3.40.50.1820">
    <property type="entry name" value="alpha/beta hydrolase"/>
    <property type="match status" value="1"/>
</dbReference>
<comment type="caution">
    <text evidence="2">The sequence shown here is derived from an EMBL/GenBank/DDBJ whole genome shotgun (WGS) entry which is preliminary data.</text>
</comment>
<keyword evidence="2" id="KW-0378">Hydrolase</keyword>
<feature type="domain" description="HTH luxR-type" evidence="1">
    <location>
        <begin position="332"/>
        <end position="397"/>
    </location>
</feature>
<protein>
    <submittedName>
        <fullName evidence="2">Alpha/beta fold hydrolase</fullName>
    </submittedName>
</protein>
<dbReference type="SUPFAM" id="SSF53474">
    <property type="entry name" value="alpha/beta-Hydrolases"/>
    <property type="match status" value="1"/>
</dbReference>
<dbReference type="Proteomes" id="UP001595904">
    <property type="component" value="Unassembled WGS sequence"/>
</dbReference>